<feature type="region of interest" description="Disordered" evidence="1">
    <location>
        <begin position="1706"/>
        <end position="1812"/>
    </location>
</feature>
<feature type="compositionally biased region" description="Polar residues" evidence="1">
    <location>
        <begin position="1539"/>
        <end position="1583"/>
    </location>
</feature>
<evidence type="ECO:0000313" key="2">
    <source>
        <dbReference type="EMBL" id="EEN50560.1"/>
    </source>
</evidence>
<gene>
    <name evidence="2" type="ORF">BRAFLDRAFT_121719</name>
</gene>
<feature type="compositionally biased region" description="Basic residues" evidence="1">
    <location>
        <begin position="409"/>
        <end position="418"/>
    </location>
</feature>
<feature type="compositionally biased region" description="Polar residues" evidence="1">
    <location>
        <begin position="178"/>
        <end position="211"/>
    </location>
</feature>
<feature type="region of interest" description="Disordered" evidence="1">
    <location>
        <begin position="1172"/>
        <end position="1225"/>
    </location>
</feature>
<feature type="compositionally biased region" description="Basic and acidic residues" evidence="1">
    <location>
        <begin position="492"/>
        <end position="503"/>
    </location>
</feature>
<feature type="region of interest" description="Disordered" evidence="1">
    <location>
        <begin position="485"/>
        <end position="512"/>
    </location>
</feature>
<feature type="compositionally biased region" description="Polar residues" evidence="1">
    <location>
        <begin position="1768"/>
        <end position="1802"/>
    </location>
</feature>
<feature type="compositionally biased region" description="Basic and acidic residues" evidence="1">
    <location>
        <begin position="1193"/>
        <end position="1206"/>
    </location>
</feature>
<feature type="compositionally biased region" description="Polar residues" evidence="1">
    <location>
        <begin position="435"/>
        <end position="468"/>
    </location>
</feature>
<protein>
    <submittedName>
        <fullName evidence="2">Uncharacterized protein</fullName>
    </submittedName>
</protein>
<accession>C3Z9X2</accession>
<feature type="compositionally biased region" description="Polar residues" evidence="1">
    <location>
        <begin position="1207"/>
        <end position="1222"/>
    </location>
</feature>
<feature type="compositionally biased region" description="Basic residues" evidence="1">
    <location>
        <begin position="152"/>
        <end position="161"/>
    </location>
</feature>
<feature type="region of interest" description="Disordered" evidence="1">
    <location>
        <begin position="1511"/>
        <end position="1602"/>
    </location>
</feature>
<evidence type="ECO:0000256" key="1">
    <source>
        <dbReference type="SAM" id="MobiDB-lite"/>
    </source>
</evidence>
<feature type="region of interest" description="Disordered" evidence="1">
    <location>
        <begin position="866"/>
        <end position="912"/>
    </location>
</feature>
<feature type="region of interest" description="Disordered" evidence="1">
    <location>
        <begin position="110"/>
        <end position="248"/>
    </location>
</feature>
<sequence>MPSKGDVYMFRRNYTLPRIKRNGLALTPLYALCASVFPGFTTTELSQKFMSLGTTLYKPNGQEVKEINSIRGFKGPGRCCKESILIPITDLNENYSQLCREYRKERRALLNPEEEAAKDETTGNGSISIDNSNTNPTTVPGEQQGTQEGKPKSKPKSSLRKLRIDDLWVDDTTPRIPLTQQQSPVNTAPLQTGNSVAASSHTADSANSSPIDDSIVEHRDLPVATNKDTHKENVRERRPSSQHPARHIGSITLSTGKKIDVVRRIRVYVRARSITIKRNGLALTPLYALCASVFPGFTTTELSQKFMSLGTTLYKPNGQEVKEINSIRGFKGPGRCCKESILIPITDLNENYSQLCREYRKERRALLNPEEEAAKDETTGNGSISTGNSNTNPTTVPGEQQGTQEGKPKSKPKSSLRKLRIDDLWVGDTTPRIPLTQQQSPANTAPLQTGKSVAASSHTADSANSSPIDDSIVEHRDLPAGVATNKNTVDQVTHKENVRERRPSSQHPARHIGSISLSTGKKIDVVRRIRIYVRARSITSAVPGFNRDTLKKLCCIFGLEWFIVNTAENAVMKCFEEISNRKPLCPMLVRTNSLLPLFSLLAFLEEHFSKVESKQRPTMMKAIETARAELAKTPEWIGAVDINGHSVTRVVLDGKVYFSGRQVLSAVPNTQQPDQETSSESDTNSVMRIVSVFTTGIEYVLGPPAVLKVLDDTTSAQHVTSNDFWVFKVGDEKLFHTVLRQLVDGRPATCLPEAVSATSKDQSNRDVRETKRYAGTFYLKTHSKNCKKQIPCAPLRCIVLNERRYCFLSEVHHLVPHKSKEDILEVCFALGLRTTSTPERIEVPGRATLLKILQIVMGLPGDQYPASVQGSVDGEGSSCSTEESPGTRVLESPSDLNPEKHSVSGQSQQHSDEGFVIDTCSSRDIPDTGSVPPGTGVHDMSHHISNGTSETPVGVDRDACAPMESDESVYDKPHDFDLPHESTNGMSSETPVGVEGDTCEPTEEDGSTYGMPYDSTNGTSETPVGVEGDTCEPTEEDGSTYGMPYDSTNGTSETPVGVEGDHCEPSEENGSAYGMPYDSTNGMSVTPVGVDGDTCEPMETDGSVYADVMPSDSLNGASQTSVGVGGGTCEPMESDGIAYDMPHDPTNGTSETPAGLDGDTCELIEKDGSVYDKRNDYDMPHESTNGMSETTEGVDRDACGPTESDRSVNNMPHYSTNGTSETPVGVGGDTCEPMESDGSATLTISNAICNVKKEMSDYPSPYSNMHQAEDNSWSESIRKTPEDILEEPPRKRHCTSLGYDPDAEERITMSIANDVSTEITSPSPVEGPPTPHPSQATVRQARSDSFAGANNTEEAKIDNANSANTNGGMAWENSIRISSCWSSASEERSETPRRRQPSHSVVSERDQLKSELRWETVGEGAPIPVVERGGSRFVLSLDMASLLRGVDAFELMDALEQLELSIVPCSPEVGACFSKAGKTMEQCKRMVKLNMTLRATVKLLHMIVKEKRQQLQQDNMTAVSDQHSEKTQTPADKPEEECATTSTTERPYSRASTVSVKSETSLQSNPCALAEENSQTEPPNTAEVSDKPGKGKGNAENASPLFSLLTGRRNIPKEMRNSVASPNVSELPQSHAQNTQSASIHRLPTSSVQGLATGQQRLPWDIRDGDRCNCRRCNSANVPEMCNSTISSNAAETRQSHVGNAHSMLGLPTKQQHRPSGSSPNMPRPQQGHARGPATPLVPTSHYSPPLPRGDTISAASPFDQRDMSPPNGAQPQGRSHVNNFQRAQAVYTSPSSQQQHVMRSRSSTERAGGPVGSLSQLAAVANREFSPPHPHALPSYSLHVDHSAFMPYSRTQPRDVAPTHHYQNQPVPGPRHQVEISYSVSAHGHGPGLTPPTPTHHQLWARHLTPPSPRDGPPPYSVHQHHNVPSLPRQRGTDSQQPRHRRP</sequence>
<feature type="region of interest" description="Disordered" evidence="1">
    <location>
        <begin position="982"/>
        <end position="1066"/>
    </location>
</feature>
<dbReference type="InParanoid" id="C3Z9X2"/>
<reference evidence="2" key="1">
    <citation type="journal article" date="2008" name="Nature">
        <title>The amphioxus genome and the evolution of the chordate karyotype.</title>
        <authorList>
            <consortium name="US DOE Joint Genome Institute (JGI-PGF)"/>
            <person name="Putnam N.H."/>
            <person name="Butts T."/>
            <person name="Ferrier D.E.K."/>
            <person name="Furlong R.F."/>
            <person name="Hellsten U."/>
            <person name="Kawashima T."/>
            <person name="Robinson-Rechavi M."/>
            <person name="Shoguchi E."/>
            <person name="Terry A."/>
            <person name="Yu J.-K."/>
            <person name="Benito-Gutierrez E.L."/>
            <person name="Dubchak I."/>
            <person name="Garcia-Fernandez J."/>
            <person name="Gibson-Brown J.J."/>
            <person name="Grigoriev I.V."/>
            <person name="Horton A.C."/>
            <person name="de Jong P.J."/>
            <person name="Jurka J."/>
            <person name="Kapitonov V.V."/>
            <person name="Kohara Y."/>
            <person name="Kuroki Y."/>
            <person name="Lindquist E."/>
            <person name="Lucas S."/>
            <person name="Osoegawa K."/>
            <person name="Pennacchio L.A."/>
            <person name="Salamov A.A."/>
            <person name="Satou Y."/>
            <person name="Sauka-Spengler T."/>
            <person name="Schmutz J."/>
            <person name="Shin-I T."/>
            <person name="Toyoda A."/>
            <person name="Bronner-Fraser M."/>
            <person name="Fujiyama A."/>
            <person name="Holland L.Z."/>
            <person name="Holland P.W.H."/>
            <person name="Satoh N."/>
            <person name="Rokhsar D.S."/>
        </authorList>
    </citation>
    <scope>NUCLEOTIDE SEQUENCE [LARGE SCALE GENOMIC DNA]</scope>
    <source>
        <strain evidence="2">S238N-H82</strain>
        <tissue evidence="2">Testes</tissue>
    </source>
</reference>
<feature type="region of interest" description="Disordered" evidence="1">
    <location>
        <begin position="1318"/>
        <end position="1345"/>
    </location>
</feature>
<dbReference type="EMBL" id="GG666601">
    <property type="protein sequence ID" value="EEN50560.1"/>
    <property type="molecule type" value="Genomic_DNA"/>
</dbReference>
<feature type="compositionally biased region" description="Basic and acidic residues" evidence="1">
    <location>
        <begin position="215"/>
        <end position="239"/>
    </location>
</feature>
<proteinExistence type="predicted"/>
<feature type="compositionally biased region" description="Acidic residues" evidence="1">
    <location>
        <begin position="997"/>
        <end position="1006"/>
    </location>
</feature>
<feature type="compositionally biased region" description="Acidic residues" evidence="1">
    <location>
        <begin position="1029"/>
        <end position="1038"/>
    </location>
</feature>
<feature type="compositionally biased region" description="Polar residues" evidence="1">
    <location>
        <begin position="122"/>
        <end position="147"/>
    </location>
</feature>
<feature type="compositionally biased region" description="Basic and acidic residues" evidence="1">
    <location>
        <begin position="1172"/>
        <end position="1181"/>
    </location>
</feature>
<name>C3Z9X2_BRAFL</name>
<feature type="compositionally biased region" description="Polar residues" evidence="1">
    <location>
        <begin position="1511"/>
        <end position="1521"/>
    </location>
</feature>
<feature type="region of interest" description="Disordered" evidence="1">
    <location>
        <begin position="1851"/>
        <end position="1944"/>
    </location>
</feature>
<feature type="region of interest" description="Disordered" evidence="1">
    <location>
        <begin position="1383"/>
        <end position="1407"/>
    </location>
</feature>
<feature type="compositionally biased region" description="Low complexity" evidence="1">
    <location>
        <begin position="379"/>
        <end position="395"/>
    </location>
</feature>
<feature type="compositionally biased region" description="Pro residues" evidence="1">
    <location>
        <begin position="1907"/>
        <end position="1917"/>
    </location>
</feature>
<organism>
    <name type="scientific">Branchiostoma floridae</name>
    <name type="common">Florida lancelet</name>
    <name type="synonym">Amphioxus</name>
    <dbReference type="NCBI Taxonomy" id="7739"/>
    <lineage>
        <taxon>Eukaryota</taxon>
        <taxon>Metazoa</taxon>
        <taxon>Chordata</taxon>
        <taxon>Cephalochordata</taxon>
        <taxon>Leptocardii</taxon>
        <taxon>Amphioxiformes</taxon>
        <taxon>Branchiostomatidae</taxon>
        <taxon>Branchiostoma</taxon>
    </lineage>
</organism>
<feature type="compositionally biased region" description="Polar residues" evidence="1">
    <location>
        <begin position="1182"/>
        <end position="1191"/>
    </location>
</feature>
<feature type="region of interest" description="Disordered" evidence="1">
    <location>
        <begin position="367"/>
        <end position="470"/>
    </location>
</feature>